<dbReference type="PANTHER" id="PTHR10948">
    <property type="entry name" value="TRANSPOSASE"/>
    <property type="match status" value="1"/>
</dbReference>
<reference evidence="3" key="1">
    <citation type="submission" date="2022-10" db="EMBL/GenBank/DDBJ databases">
        <title>Complete genome sequence of Capnocytophaga ochracea KCOM 2812 isolated from actinomycosis lesion.</title>
        <authorList>
            <person name="Kook J.-K."/>
            <person name="Park S.-N."/>
            <person name="Lim Y.K."/>
        </authorList>
    </citation>
    <scope>NUCLEOTIDE SEQUENCE</scope>
    <source>
        <strain evidence="3">KCOM 28121</strain>
    </source>
</reference>
<dbReference type="InterPro" id="IPR025246">
    <property type="entry name" value="IS30-like_HTH"/>
</dbReference>
<dbReference type="EMBL" id="CP110230">
    <property type="protein sequence ID" value="UZD41963.1"/>
    <property type="molecule type" value="Genomic_DNA"/>
</dbReference>
<dbReference type="AlphaFoldDB" id="A0AA46W9Q2"/>
<evidence type="ECO:0000313" key="2">
    <source>
        <dbReference type="EMBL" id="UZD41963.1"/>
    </source>
</evidence>
<sequence>MKEYKHLNLVQRSVISALKASGIKQKDIALYAECNPSTVSRELSRNKTKTGKYSPKVAQEISEERKERFRKERKFTKEMKVFVIKHITEEQWSVEQIVGYCKKKIEYQWLEKQLSINSFTKTKKTEANYTNTLVISLSIEVEHCTLVKRK</sequence>
<proteinExistence type="predicted"/>
<dbReference type="GO" id="GO:0005829">
    <property type="term" value="C:cytosol"/>
    <property type="evidence" value="ECO:0007669"/>
    <property type="project" value="TreeGrafter"/>
</dbReference>
<name>A0AA46W9Q2_CAPOC</name>
<evidence type="ECO:0000313" key="3">
    <source>
        <dbReference type="EMBL" id="UZD42074.1"/>
    </source>
</evidence>
<dbReference type="InterPro" id="IPR051917">
    <property type="entry name" value="Transposase-Integrase"/>
</dbReference>
<dbReference type="Pfam" id="PF13936">
    <property type="entry name" value="HTH_38"/>
    <property type="match status" value="1"/>
</dbReference>
<feature type="domain" description="Transposase IS30-like HTH" evidence="1">
    <location>
        <begin position="4"/>
        <end position="46"/>
    </location>
</feature>
<protein>
    <submittedName>
        <fullName evidence="3">Helix-turn-helix domain-containing protein</fullName>
    </submittedName>
</protein>
<dbReference type="GO" id="GO:0004803">
    <property type="term" value="F:transposase activity"/>
    <property type="evidence" value="ECO:0007669"/>
    <property type="project" value="TreeGrafter"/>
</dbReference>
<evidence type="ECO:0000313" key="4">
    <source>
        <dbReference type="Proteomes" id="UP001163262"/>
    </source>
</evidence>
<dbReference type="EMBL" id="CP110230">
    <property type="protein sequence ID" value="UZD42074.1"/>
    <property type="molecule type" value="Genomic_DNA"/>
</dbReference>
<evidence type="ECO:0000259" key="1">
    <source>
        <dbReference type="Pfam" id="PF13936"/>
    </source>
</evidence>
<dbReference type="GO" id="GO:0032196">
    <property type="term" value="P:transposition"/>
    <property type="evidence" value="ECO:0007669"/>
    <property type="project" value="TreeGrafter"/>
</dbReference>
<dbReference type="Proteomes" id="UP001163262">
    <property type="component" value="Chromosome"/>
</dbReference>
<organism evidence="3 4">
    <name type="scientific">Capnocytophaga ochracea</name>
    <dbReference type="NCBI Taxonomy" id="1018"/>
    <lineage>
        <taxon>Bacteria</taxon>
        <taxon>Pseudomonadati</taxon>
        <taxon>Bacteroidota</taxon>
        <taxon>Flavobacteriia</taxon>
        <taxon>Flavobacteriales</taxon>
        <taxon>Flavobacteriaceae</taxon>
        <taxon>Capnocytophaga</taxon>
    </lineage>
</organism>
<accession>A0AA46W9Q2</accession>
<gene>
    <name evidence="2" type="ORF">OL231_05315</name>
    <name evidence="3" type="ORF">OL231_05920</name>
</gene>
<dbReference type="PANTHER" id="PTHR10948:SF23">
    <property type="entry name" value="TRANSPOSASE INSI FOR INSERTION SEQUENCE ELEMENT IS30A-RELATED"/>
    <property type="match status" value="1"/>
</dbReference>